<evidence type="ECO:0000256" key="6">
    <source>
        <dbReference type="ARBA" id="ARBA00023212"/>
    </source>
</evidence>
<keyword evidence="6" id="KW-0206">Cytoskeleton</keyword>
<keyword evidence="10" id="KW-1185">Reference proteome</keyword>
<keyword evidence="5" id="KW-0963">Cytoplasm</keyword>
<evidence type="ECO:0000256" key="1">
    <source>
        <dbReference type="ARBA" id="ARBA00003060"/>
    </source>
</evidence>
<accession>A0ABR1F670</accession>
<protein>
    <recommendedName>
        <fullName evidence="4">Mitotic-spindle organizing protein 1</fullName>
    </recommendedName>
    <alternativeName>
        <fullName evidence="7">Mitotic-spindle organizing protein associated with a ring of gamma-tubulin 1</fullName>
    </alternativeName>
</protein>
<dbReference type="EMBL" id="JBBJBU010000005">
    <property type="protein sequence ID" value="KAK7205327.1"/>
    <property type="molecule type" value="Genomic_DNA"/>
</dbReference>
<evidence type="ECO:0000256" key="7">
    <source>
        <dbReference type="ARBA" id="ARBA00029810"/>
    </source>
</evidence>
<evidence type="ECO:0000256" key="4">
    <source>
        <dbReference type="ARBA" id="ARBA00016992"/>
    </source>
</evidence>
<reference evidence="9 10" key="1">
    <citation type="submission" date="2024-03" db="EMBL/GenBank/DDBJ databases">
        <title>Genome-scale model development and genomic sequencing of the oleaginous clade Lipomyces.</title>
        <authorList>
            <consortium name="Lawrence Berkeley National Laboratory"/>
            <person name="Czajka J.J."/>
            <person name="Han Y."/>
            <person name="Kim J."/>
            <person name="Mondo S.J."/>
            <person name="Hofstad B.A."/>
            <person name="Robles A."/>
            <person name="Haridas S."/>
            <person name="Riley R."/>
            <person name="LaButti K."/>
            <person name="Pangilinan J."/>
            <person name="Andreopoulos W."/>
            <person name="Lipzen A."/>
            <person name="Yan J."/>
            <person name="Wang M."/>
            <person name="Ng V."/>
            <person name="Grigoriev I.V."/>
            <person name="Spatafora J.W."/>
            <person name="Magnuson J.K."/>
            <person name="Baker S.E."/>
            <person name="Pomraning K.R."/>
        </authorList>
    </citation>
    <scope>NUCLEOTIDE SEQUENCE [LARGE SCALE GENOMIC DNA]</scope>
    <source>
        <strain evidence="9 10">Phaff 52-87</strain>
    </source>
</reference>
<evidence type="ECO:0000256" key="8">
    <source>
        <dbReference type="SAM" id="MobiDB-lite"/>
    </source>
</evidence>
<organism evidence="9 10">
    <name type="scientific">Myxozyma melibiosi</name>
    <dbReference type="NCBI Taxonomy" id="54550"/>
    <lineage>
        <taxon>Eukaryota</taxon>
        <taxon>Fungi</taxon>
        <taxon>Dikarya</taxon>
        <taxon>Ascomycota</taxon>
        <taxon>Saccharomycotina</taxon>
        <taxon>Lipomycetes</taxon>
        <taxon>Lipomycetales</taxon>
        <taxon>Lipomycetaceae</taxon>
        <taxon>Myxozyma</taxon>
    </lineage>
</organism>
<evidence type="ECO:0000256" key="2">
    <source>
        <dbReference type="ARBA" id="ARBA00004267"/>
    </source>
</evidence>
<comment type="subcellular location">
    <subcellularLocation>
        <location evidence="2">Cytoplasm</location>
        <location evidence="2">Cytoskeleton</location>
        <location evidence="2">Microtubule organizing center</location>
    </subcellularLocation>
</comment>
<name>A0ABR1F670_9ASCO</name>
<comment type="caution">
    <text evidence="9">The sequence shown here is derived from an EMBL/GenBank/DDBJ whole genome shotgun (WGS) entry which is preliminary data.</text>
</comment>
<evidence type="ECO:0000313" key="9">
    <source>
        <dbReference type="EMBL" id="KAK7205327.1"/>
    </source>
</evidence>
<dbReference type="GeneID" id="90035232"/>
<dbReference type="Pfam" id="PF12554">
    <property type="entry name" value="MOZART1"/>
    <property type="match status" value="1"/>
</dbReference>
<dbReference type="Proteomes" id="UP001498771">
    <property type="component" value="Unassembled WGS sequence"/>
</dbReference>
<feature type="region of interest" description="Disordered" evidence="8">
    <location>
        <begin position="1"/>
        <end position="29"/>
    </location>
</feature>
<evidence type="ECO:0000256" key="3">
    <source>
        <dbReference type="ARBA" id="ARBA00011015"/>
    </source>
</evidence>
<dbReference type="InterPro" id="IPR022214">
    <property type="entry name" value="MZT1"/>
</dbReference>
<comment type="similarity">
    <text evidence="3">Belongs to the MOZART1 family.</text>
</comment>
<gene>
    <name evidence="9" type="ORF">BZA70DRAFT_153024</name>
</gene>
<dbReference type="PANTHER" id="PTHR28520:SF2">
    <property type="entry name" value="MITOTIC-SPINDLE ORGANIZING PROTEIN 1"/>
    <property type="match status" value="1"/>
</dbReference>
<dbReference type="PANTHER" id="PTHR28520">
    <property type="entry name" value="MITOTIC-SPINDLE ORGANIZING PROTEIN 1"/>
    <property type="match status" value="1"/>
</dbReference>
<dbReference type="RefSeq" id="XP_064768360.1">
    <property type="nucleotide sequence ID" value="XM_064909720.1"/>
</dbReference>
<evidence type="ECO:0000313" key="10">
    <source>
        <dbReference type="Proteomes" id="UP001498771"/>
    </source>
</evidence>
<evidence type="ECO:0000256" key="5">
    <source>
        <dbReference type="ARBA" id="ARBA00022490"/>
    </source>
</evidence>
<comment type="function">
    <text evidence="1">Required for gamma-tubulin complex recruitment to the microtubule organizing center (MTOC).</text>
</comment>
<proteinExistence type="inferred from homology"/>
<sequence>MPDTNESYQPDGLGQASPATAESSAKPPLSDDDILDKLYEVALLLDAGIDKQTIATCIKLCDSGMSPEALAKMISGLKDEATSHPER</sequence>